<evidence type="ECO:0000313" key="1">
    <source>
        <dbReference type="EMBL" id="KAF4966835.1"/>
    </source>
</evidence>
<keyword evidence="2" id="KW-1185">Reference proteome</keyword>
<dbReference type="Proteomes" id="UP000635477">
    <property type="component" value="Unassembled WGS sequence"/>
</dbReference>
<evidence type="ECO:0000313" key="2">
    <source>
        <dbReference type="Proteomes" id="UP000635477"/>
    </source>
</evidence>
<protein>
    <submittedName>
        <fullName evidence="1">Uncharacterized protein</fullName>
    </submittedName>
</protein>
<dbReference type="EMBL" id="JABEYC010001273">
    <property type="protein sequence ID" value="KAF4966835.1"/>
    <property type="molecule type" value="Genomic_DNA"/>
</dbReference>
<comment type="caution">
    <text evidence="1">The sequence shown here is derived from an EMBL/GenBank/DDBJ whole genome shotgun (WGS) entry which is preliminary data.</text>
</comment>
<name>A0A8H4TZN7_9HYPO</name>
<sequence length="354" mass="40255">MSTPGQQQSHWLAPYEIRHGFMPVLRDEVQLERHEILHYLRGHGEEYHRISMCWNARMGYRMEHFSQLRGSHALDFRNKTVPVYLLSGDAEKRGLSGLLIVVIHNYIYRKWFRPYRSDIECGQFVAKVVWCIDDPHTSDEDSAVTLAMHIHDTINTRLDSIEARQFYSTRPLFRAMAIIVPGQNYDTCGIISRVAAMPVLLVLTGQNQGLSAPVSFDSIADRSELVLVGGKAGVRTDLETAIDFMMQLEEREDAVFGPQPDPVASTTVEAVHGERVDPWSLWEYEHFKAEKLGWIGKPLAGPSSRWVSTIRYPDWTGPGARADAVVVECLEQNDWRRHANYCACGDSKLLQGQE</sequence>
<accession>A0A8H4TZN7</accession>
<proteinExistence type="predicted"/>
<dbReference type="OrthoDB" id="3513679at2759"/>
<reference evidence="1" key="1">
    <citation type="journal article" date="2020" name="BMC Genomics">
        <title>Correction to: Identification and distribution of gene clusters required for synthesis of sphingolipid metabolism inhibitors in diverse species of the filamentous fungus Fusarium.</title>
        <authorList>
            <person name="Kim H.S."/>
            <person name="Lohmar J.M."/>
            <person name="Busman M."/>
            <person name="Brown D.W."/>
            <person name="Naumann T.A."/>
            <person name="Divon H.H."/>
            <person name="Lysoe E."/>
            <person name="Uhlig S."/>
            <person name="Proctor R.H."/>
        </authorList>
    </citation>
    <scope>NUCLEOTIDE SEQUENCE</scope>
    <source>
        <strain evidence="1">NRRL 22465</strain>
    </source>
</reference>
<gene>
    <name evidence="1" type="ORF">FZEAL_10608</name>
</gene>
<reference evidence="1" key="2">
    <citation type="submission" date="2020-05" db="EMBL/GenBank/DDBJ databases">
        <authorList>
            <person name="Kim H.-S."/>
            <person name="Proctor R.H."/>
            <person name="Brown D.W."/>
        </authorList>
    </citation>
    <scope>NUCLEOTIDE SEQUENCE</scope>
    <source>
        <strain evidence="1">NRRL 22465</strain>
    </source>
</reference>
<organism evidence="1 2">
    <name type="scientific">Fusarium zealandicum</name>
    <dbReference type="NCBI Taxonomy" id="1053134"/>
    <lineage>
        <taxon>Eukaryota</taxon>
        <taxon>Fungi</taxon>
        <taxon>Dikarya</taxon>
        <taxon>Ascomycota</taxon>
        <taxon>Pezizomycotina</taxon>
        <taxon>Sordariomycetes</taxon>
        <taxon>Hypocreomycetidae</taxon>
        <taxon>Hypocreales</taxon>
        <taxon>Nectriaceae</taxon>
        <taxon>Fusarium</taxon>
        <taxon>Fusarium staphyleae species complex</taxon>
    </lineage>
</organism>
<dbReference type="AlphaFoldDB" id="A0A8H4TZN7"/>